<protein>
    <submittedName>
        <fullName evidence="2">Uncharacterized protein</fullName>
    </submittedName>
</protein>
<accession>A0A5C4XFD1</accession>
<keyword evidence="3" id="KW-1185">Reference proteome</keyword>
<organism evidence="2 3">
    <name type="scientific">Aliirhizobium smilacinae</name>
    <dbReference type="NCBI Taxonomy" id="1395944"/>
    <lineage>
        <taxon>Bacteria</taxon>
        <taxon>Pseudomonadati</taxon>
        <taxon>Pseudomonadota</taxon>
        <taxon>Alphaproteobacteria</taxon>
        <taxon>Hyphomicrobiales</taxon>
        <taxon>Rhizobiaceae</taxon>
        <taxon>Aliirhizobium</taxon>
    </lineage>
</organism>
<comment type="caution">
    <text evidence="2">The sequence shown here is derived from an EMBL/GenBank/DDBJ whole genome shotgun (WGS) entry which is preliminary data.</text>
</comment>
<proteinExistence type="predicted"/>
<evidence type="ECO:0000256" key="1">
    <source>
        <dbReference type="SAM" id="Phobius"/>
    </source>
</evidence>
<feature type="transmembrane region" description="Helical" evidence="1">
    <location>
        <begin position="15"/>
        <end position="35"/>
    </location>
</feature>
<keyword evidence="1" id="KW-0472">Membrane</keyword>
<gene>
    <name evidence="2" type="ORF">FHP24_18000</name>
</gene>
<keyword evidence="1" id="KW-1133">Transmembrane helix</keyword>
<dbReference type="EMBL" id="VDMN01000004">
    <property type="protein sequence ID" value="TNM61999.1"/>
    <property type="molecule type" value="Genomic_DNA"/>
</dbReference>
<name>A0A5C4XFD1_9HYPH</name>
<dbReference type="OrthoDB" id="8378161at2"/>
<dbReference type="Proteomes" id="UP000311605">
    <property type="component" value="Unassembled WGS sequence"/>
</dbReference>
<reference evidence="2 3" key="1">
    <citation type="submission" date="2019-06" db="EMBL/GenBank/DDBJ databases">
        <title>The draft genome of Rhizobium smilacinae PTYR-5.</title>
        <authorList>
            <person name="Liu L."/>
            <person name="Li L."/>
            <person name="Zhang X."/>
        </authorList>
    </citation>
    <scope>NUCLEOTIDE SEQUENCE [LARGE SCALE GENOMIC DNA]</scope>
    <source>
        <strain evidence="2 3">PTYR-5</strain>
    </source>
</reference>
<keyword evidence="1" id="KW-0812">Transmembrane</keyword>
<dbReference type="AlphaFoldDB" id="A0A5C4XFD1"/>
<evidence type="ECO:0000313" key="3">
    <source>
        <dbReference type="Proteomes" id="UP000311605"/>
    </source>
</evidence>
<evidence type="ECO:0000313" key="2">
    <source>
        <dbReference type="EMBL" id="TNM61999.1"/>
    </source>
</evidence>
<dbReference type="RefSeq" id="WP_139677629.1">
    <property type="nucleotide sequence ID" value="NZ_VDMN01000004.1"/>
</dbReference>
<sequence length="59" mass="6848">MFTKKNPMMLDKVTMINVVWTSMIAVMLTATVTLYQSKPDSSEMNYSQVTGRYHDVSYY</sequence>